<keyword evidence="5" id="KW-1185">Reference proteome</keyword>
<evidence type="ECO:0000313" key="5">
    <source>
        <dbReference type="Proteomes" id="UP001285855"/>
    </source>
</evidence>
<keyword evidence="1" id="KW-0805">Transcription regulation</keyword>
<protein>
    <submittedName>
        <fullName evidence="4">AraC family transcriptional regulator</fullName>
    </submittedName>
</protein>
<reference evidence="4 5" key="1">
    <citation type="submission" date="2023-11" db="EMBL/GenBank/DDBJ databases">
        <title>Winogradskyella pelagius sp. nov., isolated from coastal sediment.</title>
        <authorList>
            <person name="Li F."/>
        </authorList>
    </citation>
    <scope>NUCLEOTIDE SEQUENCE [LARGE SCALE GENOMIC DNA]</scope>
    <source>
        <strain evidence="4 5">KCTC 23502</strain>
    </source>
</reference>
<dbReference type="RefSeq" id="WP_320556463.1">
    <property type="nucleotide sequence ID" value="NZ_JAXDAE010000013.1"/>
</dbReference>
<organism evidence="4 5">
    <name type="scientific">Winogradskyella aquimaris</name>
    <dbReference type="NCBI Taxonomy" id="864074"/>
    <lineage>
        <taxon>Bacteria</taxon>
        <taxon>Pseudomonadati</taxon>
        <taxon>Bacteroidota</taxon>
        <taxon>Flavobacteriia</taxon>
        <taxon>Flavobacteriales</taxon>
        <taxon>Flavobacteriaceae</taxon>
        <taxon>Winogradskyella</taxon>
    </lineage>
</organism>
<feature type="domain" description="HTH araC/xylS-type" evidence="3">
    <location>
        <begin position="209"/>
        <end position="308"/>
    </location>
</feature>
<keyword evidence="2" id="KW-0804">Transcription</keyword>
<dbReference type="SUPFAM" id="SSF46689">
    <property type="entry name" value="Homeodomain-like"/>
    <property type="match status" value="2"/>
</dbReference>
<name>A0ABU5ENT0_9FLAO</name>
<dbReference type="SMART" id="SM00342">
    <property type="entry name" value="HTH_ARAC"/>
    <property type="match status" value="1"/>
</dbReference>
<dbReference type="InterPro" id="IPR018060">
    <property type="entry name" value="HTH_AraC"/>
</dbReference>
<accession>A0ABU5ENT0</accession>
<dbReference type="InterPro" id="IPR053142">
    <property type="entry name" value="PchR_regulatory_protein"/>
</dbReference>
<comment type="caution">
    <text evidence="4">The sequence shown here is derived from an EMBL/GenBank/DDBJ whole genome shotgun (WGS) entry which is preliminary data.</text>
</comment>
<dbReference type="PROSITE" id="PS01124">
    <property type="entry name" value="HTH_ARAC_FAMILY_2"/>
    <property type="match status" value="1"/>
</dbReference>
<dbReference type="InterPro" id="IPR009057">
    <property type="entry name" value="Homeodomain-like_sf"/>
</dbReference>
<dbReference type="Gene3D" id="1.10.10.60">
    <property type="entry name" value="Homeodomain-like"/>
    <property type="match status" value="1"/>
</dbReference>
<evidence type="ECO:0000313" key="4">
    <source>
        <dbReference type="EMBL" id="MDY2588114.1"/>
    </source>
</evidence>
<dbReference type="PANTHER" id="PTHR47893">
    <property type="entry name" value="REGULATORY PROTEIN PCHR"/>
    <property type="match status" value="1"/>
</dbReference>
<evidence type="ECO:0000259" key="3">
    <source>
        <dbReference type="PROSITE" id="PS01124"/>
    </source>
</evidence>
<gene>
    <name evidence="4" type="ORF">SNF14_12255</name>
</gene>
<sequence length="309" mass="36216">MKITLDIGRDLKEQFRRVVNSDNFEKDSGYSYDKIKLIKFPDHTEFYHFEPIEHNTPVYMTSTNSKNSEWYLIHMNIGADMQLKKTTNQPMVNHRFVPAGILLYCPGIEIKTNFPMGHRSELASIRIPKHFLDNYYESPFIKDGQLLVYEDMEYGIENKIRAAIKAMNNKLKCHVLILEVIEHLFNKIKYNSSKSNVIALHNEDINNLLVASELLKNHLSRNIPSIKELAMIAKMSPSKFKVSFKQFFGRAPHQYHFKIKMEYARNELRMGNKTPVELSYELDYSHPSNFSSAYKNYFNTLPSLDFRKV</sequence>
<dbReference type="PANTHER" id="PTHR47893:SF1">
    <property type="entry name" value="REGULATORY PROTEIN PCHR"/>
    <property type="match status" value="1"/>
</dbReference>
<dbReference type="Proteomes" id="UP001285855">
    <property type="component" value="Unassembled WGS sequence"/>
</dbReference>
<dbReference type="EMBL" id="JAXDAE010000013">
    <property type="protein sequence ID" value="MDY2588114.1"/>
    <property type="molecule type" value="Genomic_DNA"/>
</dbReference>
<evidence type="ECO:0000256" key="2">
    <source>
        <dbReference type="ARBA" id="ARBA00023163"/>
    </source>
</evidence>
<dbReference type="Pfam" id="PF12833">
    <property type="entry name" value="HTH_18"/>
    <property type="match status" value="1"/>
</dbReference>
<evidence type="ECO:0000256" key="1">
    <source>
        <dbReference type="ARBA" id="ARBA00023015"/>
    </source>
</evidence>
<proteinExistence type="predicted"/>